<dbReference type="CDD" id="cd07010">
    <property type="entry name" value="cupin_PMI_type_I_N_bac"/>
    <property type="match status" value="1"/>
</dbReference>
<evidence type="ECO:0000256" key="1">
    <source>
        <dbReference type="ARBA" id="ARBA00022723"/>
    </source>
</evidence>
<dbReference type="Pfam" id="PF20511">
    <property type="entry name" value="PMI_typeI_cat"/>
    <property type="match status" value="1"/>
</dbReference>
<dbReference type="GO" id="GO:0008270">
    <property type="term" value="F:zinc ion binding"/>
    <property type="evidence" value="ECO:0007669"/>
    <property type="project" value="InterPro"/>
</dbReference>
<dbReference type="RefSeq" id="WP_100916546.1">
    <property type="nucleotide sequence ID" value="NZ_CP025057.1"/>
</dbReference>
<dbReference type="PANTHER" id="PTHR42742:SF3">
    <property type="entry name" value="FRUCTOKINASE"/>
    <property type="match status" value="1"/>
</dbReference>
<keyword evidence="6" id="KW-0413">Isomerase</keyword>
<dbReference type="InterPro" id="IPR014710">
    <property type="entry name" value="RmlC-like_jellyroll"/>
</dbReference>
<dbReference type="PIRSF" id="PIRSF036894">
    <property type="entry name" value="PMI_Firm_short"/>
    <property type="match status" value="1"/>
</dbReference>
<feature type="domain" description="Phosphomannose isomerase type I catalytic" evidence="5">
    <location>
        <begin position="5"/>
        <end position="104"/>
    </location>
</feature>
<feature type="binding site" evidence="3">
    <location>
        <position position="110"/>
    </location>
    <ligand>
        <name>Zn(2+)</name>
        <dbReference type="ChEBI" id="CHEBI:29105"/>
    </ligand>
</feature>
<dbReference type="Proteomes" id="UP000231823">
    <property type="component" value="Chromosome"/>
</dbReference>
<feature type="binding site" evidence="3">
    <location>
        <position position="93"/>
    </location>
    <ligand>
        <name>Zn(2+)</name>
        <dbReference type="ChEBI" id="CHEBI:29105"/>
    </ligand>
</feature>
<proteinExistence type="predicted"/>
<dbReference type="InterPro" id="IPR011051">
    <property type="entry name" value="RmlC_Cupin_sf"/>
</dbReference>
<gene>
    <name evidence="6" type="primary">manA</name>
    <name evidence="6" type="ORF">SFLOR_v1c05080</name>
</gene>
<evidence type="ECO:0000256" key="2">
    <source>
        <dbReference type="ARBA" id="ARBA00022833"/>
    </source>
</evidence>
<dbReference type="SUPFAM" id="SSF51182">
    <property type="entry name" value="RmlC-like cupins"/>
    <property type="match status" value="1"/>
</dbReference>
<dbReference type="KEGG" id="sfz:SFLOR_v1c05080"/>
<feature type="binding site" evidence="3">
    <location>
        <position position="167"/>
    </location>
    <ligand>
        <name>Zn(2+)</name>
        <dbReference type="ChEBI" id="CHEBI:29105"/>
    </ligand>
</feature>
<dbReference type="OrthoDB" id="9808275at2"/>
<evidence type="ECO:0000313" key="7">
    <source>
        <dbReference type="Proteomes" id="UP000231823"/>
    </source>
</evidence>
<keyword evidence="7" id="KW-1185">Reference proteome</keyword>
<evidence type="ECO:0000256" key="3">
    <source>
        <dbReference type="PIRSR" id="PIRSR036894-1"/>
    </source>
</evidence>
<dbReference type="InterPro" id="IPR014628">
    <property type="entry name" value="Man6P_isomerase_Firm_short"/>
</dbReference>
<dbReference type="GO" id="GO:0004476">
    <property type="term" value="F:mannose-6-phosphate isomerase activity"/>
    <property type="evidence" value="ECO:0007669"/>
    <property type="project" value="InterPro"/>
</dbReference>
<name>A0A2K8SFF1_9MOLU</name>
<dbReference type="GO" id="GO:0005975">
    <property type="term" value="P:carbohydrate metabolic process"/>
    <property type="evidence" value="ECO:0007669"/>
    <property type="project" value="InterPro"/>
</dbReference>
<evidence type="ECO:0000313" key="6">
    <source>
        <dbReference type="EMBL" id="AUB31560.1"/>
    </source>
</evidence>
<dbReference type="EMBL" id="CP025057">
    <property type="protein sequence ID" value="AUB31560.1"/>
    <property type="molecule type" value="Genomic_DNA"/>
</dbReference>
<reference evidence="6 7" key="1">
    <citation type="submission" date="2017-12" db="EMBL/GenBank/DDBJ databases">
        <title>Complete genome sequence of Spiroplasma floricola 23-6 (ATCC 29989).</title>
        <authorList>
            <person name="Tsai Y.-M."/>
            <person name="Wu P.-S."/>
            <person name="Lo W.-S."/>
            <person name="Kuo C.-H."/>
        </authorList>
    </citation>
    <scope>NUCLEOTIDE SEQUENCE [LARGE SCALE GENOMIC DNA]</scope>
    <source>
        <strain evidence="6 7">23-6</strain>
    </source>
</reference>
<evidence type="ECO:0000256" key="4">
    <source>
        <dbReference type="PIRSR" id="PIRSR036894-2"/>
    </source>
</evidence>
<keyword evidence="2 3" id="KW-0862">Zinc</keyword>
<keyword evidence="1 3" id="KW-0479">Metal-binding</keyword>
<evidence type="ECO:0000259" key="5">
    <source>
        <dbReference type="Pfam" id="PF20511"/>
    </source>
</evidence>
<dbReference type="Gene3D" id="2.60.120.10">
    <property type="entry name" value="Jelly Rolls"/>
    <property type="match status" value="2"/>
</dbReference>
<dbReference type="InterPro" id="IPR051804">
    <property type="entry name" value="Carb_Metab_Reg_Kinase/Isom"/>
</dbReference>
<accession>A0A2K8SFF1</accession>
<comment type="cofactor">
    <cofactor evidence="3">
        <name>Zn(2+)</name>
        <dbReference type="ChEBI" id="CHEBI:29105"/>
    </cofactor>
    <text evidence="3">Binds 1 zinc ion per subunit.</text>
</comment>
<dbReference type="PANTHER" id="PTHR42742">
    <property type="entry name" value="TRANSCRIPTIONAL REPRESSOR MPRA"/>
    <property type="match status" value="1"/>
</dbReference>
<protein>
    <submittedName>
        <fullName evidence="6">Mannose-6-phosphate isomerase</fullName>
    </submittedName>
</protein>
<dbReference type="InterPro" id="IPR046457">
    <property type="entry name" value="PMI_typeI_cat"/>
</dbReference>
<sequence>MNKIIKLSPFFSERIWGGERLKEFGFNIPNNKIGEAWLISTLENGMSYLKKENISFKDYFEANRDKFGLTNNQEFPLLTKIITANDYLSVQVHPNDEYAKTHHNSLGKPESWYVLDCPENAKLIYGHNAKTLKEFENYVSKGEWNKLLKEVEIQKGDFLYVEPGKIHAITPGVIIYELQRSSDITYRLYDYDRVDDKGISRELHIKESLSNVSIPDTKEVIIKNSKDLKFKCDFFSVEKINSISNQKTIWKNFKNNKWFQLTIIKGNCTINNIDFKIGESAICIDNLKQLEILGDAEILISWL</sequence>
<organism evidence="6 7">
    <name type="scientific">Spiroplasma floricola 23-6</name>
    <dbReference type="NCBI Taxonomy" id="1336749"/>
    <lineage>
        <taxon>Bacteria</taxon>
        <taxon>Bacillati</taxon>
        <taxon>Mycoplasmatota</taxon>
        <taxon>Mollicutes</taxon>
        <taxon>Entomoplasmatales</taxon>
        <taxon>Spiroplasmataceae</taxon>
        <taxon>Spiroplasma</taxon>
    </lineage>
</organism>
<feature type="active site" evidence="4">
    <location>
        <position position="187"/>
    </location>
</feature>
<dbReference type="AlphaFoldDB" id="A0A2K8SFF1"/>